<feature type="region of interest" description="Disordered" evidence="6">
    <location>
        <begin position="54"/>
        <end position="77"/>
    </location>
</feature>
<reference evidence="8" key="1">
    <citation type="submission" date="2022-08" db="EMBL/GenBank/DDBJ databases">
        <authorList>
            <person name="Marques A."/>
        </authorList>
    </citation>
    <scope>NUCLEOTIDE SEQUENCE</scope>
    <source>
        <strain evidence="8">RhyPub2mFocal</strain>
        <tissue evidence="8">Leaves</tissue>
    </source>
</reference>
<evidence type="ECO:0000256" key="2">
    <source>
        <dbReference type="ARBA" id="ARBA00009444"/>
    </source>
</evidence>
<sequence length="104" mass="11403">MIGTPTIHVGTISLFSYHTSFEHPHSEIFVTYNLQFSAVCLICSKMENPSANKNMPPPGYPTEQTMQPGAKPSRAQTKARGEKGFIEGCLAALCCCWICETCCI</sequence>
<comment type="caution">
    <text evidence="8">The sequence shown here is derived from an EMBL/GenBank/DDBJ whole genome shotgun (WGS) entry which is preliminary data.</text>
</comment>
<dbReference type="InterPro" id="IPR044850">
    <property type="entry name" value="WIH1-like"/>
</dbReference>
<accession>A0AAV8GP05</accession>
<evidence type="ECO:0000313" key="8">
    <source>
        <dbReference type="EMBL" id="KAJ4804773.1"/>
    </source>
</evidence>
<evidence type="ECO:0000256" key="6">
    <source>
        <dbReference type="SAM" id="MobiDB-lite"/>
    </source>
</evidence>
<dbReference type="AlphaFoldDB" id="A0AAV8GP05"/>
<evidence type="ECO:0000256" key="5">
    <source>
        <dbReference type="ARBA" id="ARBA00023136"/>
    </source>
</evidence>
<evidence type="ECO:0000259" key="7">
    <source>
        <dbReference type="Pfam" id="PF12734"/>
    </source>
</evidence>
<evidence type="ECO:0000256" key="4">
    <source>
        <dbReference type="ARBA" id="ARBA00022989"/>
    </source>
</evidence>
<comment type="subcellular location">
    <subcellularLocation>
        <location evidence="1">Membrane</location>
        <topology evidence="1">Single-pass membrane protein</topology>
    </subcellularLocation>
</comment>
<keyword evidence="5" id="KW-0472">Membrane</keyword>
<proteinExistence type="inferred from homology"/>
<protein>
    <submittedName>
        <fullName evidence="8">Cysteine-rich TM module stress tolerance protein</fullName>
    </submittedName>
</protein>
<dbReference type="GO" id="GO:0005886">
    <property type="term" value="C:plasma membrane"/>
    <property type="evidence" value="ECO:0007669"/>
    <property type="project" value="InterPro"/>
</dbReference>
<evidence type="ECO:0000313" key="9">
    <source>
        <dbReference type="Proteomes" id="UP001140206"/>
    </source>
</evidence>
<dbReference type="Pfam" id="PF12734">
    <property type="entry name" value="CYSTM"/>
    <property type="match status" value="1"/>
</dbReference>
<dbReference type="EMBL" id="JAMFTS010000001">
    <property type="protein sequence ID" value="KAJ4804773.1"/>
    <property type="molecule type" value="Genomic_DNA"/>
</dbReference>
<keyword evidence="3" id="KW-0812">Transmembrane</keyword>
<keyword evidence="4" id="KW-1133">Transmembrane helix</keyword>
<comment type="similarity">
    <text evidence="2">Belongs to the CYSTM1 family.</text>
</comment>
<name>A0AAV8GP05_9POAL</name>
<keyword evidence="9" id="KW-1185">Reference proteome</keyword>
<evidence type="ECO:0000256" key="3">
    <source>
        <dbReference type="ARBA" id="ARBA00022692"/>
    </source>
</evidence>
<evidence type="ECO:0000256" key="1">
    <source>
        <dbReference type="ARBA" id="ARBA00004167"/>
    </source>
</evidence>
<organism evidence="8 9">
    <name type="scientific">Rhynchospora pubera</name>
    <dbReference type="NCBI Taxonomy" id="906938"/>
    <lineage>
        <taxon>Eukaryota</taxon>
        <taxon>Viridiplantae</taxon>
        <taxon>Streptophyta</taxon>
        <taxon>Embryophyta</taxon>
        <taxon>Tracheophyta</taxon>
        <taxon>Spermatophyta</taxon>
        <taxon>Magnoliopsida</taxon>
        <taxon>Liliopsida</taxon>
        <taxon>Poales</taxon>
        <taxon>Cyperaceae</taxon>
        <taxon>Cyperoideae</taxon>
        <taxon>Rhynchosporeae</taxon>
        <taxon>Rhynchospora</taxon>
    </lineage>
</organism>
<dbReference type="InterPro" id="IPR028144">
    <property type="entry name" value="CYSTM_dom"/>
</dbReference>
<feature type="domain" description="Cysteine-rich transmembrane" evidence="7">
    <location>
        <begin position="58"/>
        <end position="103"/>
    </location>
</feature>
<gene>
    <name evidence="8" type="ORF">LUZ62_017339</name>
</gene>
<dbReference type="PANTHER" id="PTHR31568:SF66">
    <property type="entry name" value="PROTEIN CYSTEINE-RICH TRANSMEMBRANE MODULE 12"/>
    <property type="match status" value="1"/>
</dbReference>
<dbReference type="Proteomes" id="UP001140206">
    <property type="component" value="Chromosome 1"/>
</dbReference>
<dbReference type="PANTHER" id="PTHR31568">
    <property type="entry name" value="RCG49325, ISOFORM CRA_A"/>
    <property type="match status" value="1"/>
</dbReference>